<dbReference type="EMBL" id="FPBZ01000008">
    <property type="protein sequence ID" value="SFU58037.1"/>
    <property type="molecule type" value="Genomic_DNA"/>
</dbReference>
<dbReference type="Proteomes" id="UP000182649">
    <property type="component" value="Unassembled WGS sequence"/>
</dbReference>
<dbReference type="OrthoDB" id="8564949at2"/>
<accession>A0A1I7HBG2</accession>
<evidence type="ECO:0000313" key="2">
    <source>
        <dbReference type="Proteomes" id="UP000182649"/>
    </source>
</evidence>
<gene>
    <name evidence="1" type="ORF">SAMN05216417_10837</name>
</gene>
<protein>
    <submittedName>
        <fullName evidence="1">Uncharacterized protein</fullName>
    </submittedName>
</protein>
<dbReference type="AlphaFoldDB" id="A0A1I7HBG2"/>
<evidence type="ECO:0000313" key="1">
    <source>
        <dbReference type="EMBL" id="SFU58037.1"/>
    </source>
</evidence>
<name>A0A1I7HBG2_9PROT</name>
<organism evidence="1 2">
    <name type="scientific">Nitrosospira multiformis</name>
    <dbReference type="NCBI Taxonomy" id="1231"/>
    <lineage>
        <taxon>Bacteria</taxon>
        <taxon>Pseudomonadati</taxon>
        <taxon>Pseudomonadota</taxon>
        <taxon>Betaproteobacteria</taxon>
        <taxon>Nitrosomonadales</taxon>
        <taxon>Nitrosomonadaceae</taxon>
        <taxon>Nitrosospira</taxon>
    </lineage>
</organism>
<proteinExistence type="predicted"/>
<reference evidence="1 2" key="1">
    <citation type="submission" date="2016-10" db="EMBL/GenBank/DDBJ databases">
        <authorList>
            <person name="de Groot N.N."/>
        </authorList>
    </citation>
    <scope>NUCLEOTIDE SEQUENCE [LARGE SCALE GENOMIC DNA]</scope>
    <source>
        <strain evidence="1 2">Nl14</strain>
    </source>
</reference>
<dbReference type="RefSeq" id="WP_074974794.1">
    <property type="nucleotide sequence ID" value="NZ_FPBZ01000008.1"/>
</dbReference>
<sequence>MATSHDNYIFFDVAGMKAFSFTETSHSITSGQRYHGVSSGIKKEDAHDQAYIMVNAGRKNSASVANWFRTAAGNGQTVVCDSAGTYPNELNFAVQGTMKITNESNQVIVCENLIVAQGHFVTSNNWWISSPTMQGAHVSISGAAMQRCTVEGSFLPVMAIFSPKTPCVNHFSIGIMSI</sequence>